<keyword evidence="1" id="KW-0812">Transmembrane</keyword>
<evidence type="ECO:0000313" key="3">
    <source>
        <dbReference type="EMBL" id="QHB52070.1"/>
    </source>
</evidence>
<dbReference type="InterPro" id="IPR046350">
    <property type="entry name" value="Cystatin_sf"/>
</dbReference>
<dbReference type="SMR" id="A0A6P1E7D4"/>
<dbReference type="Proteomes" id="UP000465035">
    <property type="component" value="Chromosome"/>
</dbReference>
<organism evidence="3 4">
    <name type="scientific">Lentilactobacillus hilgardii</name>
    <name type="common">Lactobacillus hilgardii</name>
    <dbReference type="NCBI Taxonomy" id="1588"/>
    <lineage>
        <taxon>Bacteria</taxon>
        <taxon>Bacillati</taxon>
        <taxon>Bacillota</taxon>
        <taxon>Bacilli</taxon>
        <taxon>Lactobacillales</taxon>
        <taxon>Lactobacillaceae</taxon>
        <taxon>Lentilactobacillus</taxon>
    </lineage>
</organism>
<dbReference type="SUPFAM" id="SSF54403">
    <property type="entry name" value="Cystatin/monellin"/>
    <property type="match status" value="2"/>
</dbReference>
<accession>A0A6P1E7D4</accession>
<gene>
    <name evidence="3" type="ORF">GQR93_07640</name>
</gene>
<dbReference type="AlphaFoldDB" id="A0A6P1E7D4"/>
<evidence type="ECO:0000259" key="2">
    <source>
        <dbReference type="Pfam" id="PF17881"/>
    </source>
</evidence>
<dbReference type="EMBL" id="CP047121">
    <property type="protein sequence ID" value="QHB52070.1"/>
    <property type="molecule type" value="Genomic_DNA"/>
</dbReference>
<sequence length="168" mass="19146">MQRERRIKRDPKVKLRWIIILLIFILGFTTFIIIHQAEKPMATARSQTISIAKKYADLKSANTFYSANLGKTYYSIAGKTNKNKPVYVIVAKKGGNVTVVNQRAGLSETQIRNRIQQLKRPKKINNVGLTLINNKPYWVISYINSSNNLCFATLNFKSGSVKKLIENI</sequence>
<dbReference type="Gene3D" id="3.10.450.40">
    <property type="match status" value="2"/>
</dbReference>
<reference evidence="3 4" key="1">
    <citation type="submission" date="2019-12" db="EMBL/GenBank/DDBJ databases">
        <title>Lactobacillus hilgardii FLUB.</title>
        <authorList>
            <person name="Gustaw K."/>
        </authorList>
    </citation>
    <scope>NUCLEOTIDE SEQUENCE [LARGE SCALE GENOMIC DNA]</scope>
    <source>
        <strain evidence="3 4">FLUB</strain>
    </source>
</reference>
<evidence type="ECO:0000313" key="4">
    <source>
        <dbReference type="Proteomes" id="UP000465035"/>
    </source>
</evidence>
<name>A0A6P1E7D4_LENHI</name>
<dbReference type="RefSeq" id="WP_003553993.1">
    <property type="nucleotide sequence ID" value="NZ_CABKOL010000102.1"/>
</dbReference>
<dbReference type="GeneID" id="69058231"/>
<dbReference type="Pfam" id="PF17881">
    <property type="entry name" value="TseB"/>
    <property type="match status" value="1"/>
</dbReference>
<keyword evidence="1" id="KW-1133">Transmembrane helix</keyword>
<evidence type="ECO:0000256" key="1">
    <source>
        <dbReference type="SAM" id="Phobius"/>
    </source>
</evidence>
<dbReference type="InterPro" id="IPR041401">
    <property type="entry name" value="TseB-like_dom"/>
</dbReference>
<keyword evidence="1" id="KW-0472">Membrane</keyword>
<proteinExistence type="predicted"/>
<protein>
    <recommendedName>
        <fullName evidence="2">Cell wall elongation regulator TseB-like domain-containing protein</fullName>
    </recommendedName>
</protein>
<feature type="domain" description="Cell wall elongation regulator TseB-like" evidence="2">
    <location>
        <begin position="47"/>
        <end position="90"/>
    </location>
</feature>
<feature type="transmembrane region" description="Helical" evidence="1">
    <location>
        <begin position="15"/>
        <end position="34"/>
    </location>
</feature>